<dbReference type="AlphaFoldDB" id="A0A1L3MTV3"/>
<protein>
    <submittedName>
        <fullName evidence="2">Uncharacterized protein</fullName>
    </submittedName>
</protein>
<dbReference type="Proteomes" id="UP000181936">
    <property type="component" value="Chromosome"/>
</dbReference>
<dbReference type="RefSeq" id="WP_072580571.1">
    <property type="nucleotide sequence ID" value="NZ_CP016020.1"/>
</dbReference>
<dbReference type="EMBL" id="CP016020">
    <property type="protein sequence ID" value="APH05778.1"/>
    <property type="molecule type" value="Genomic_DNA"/>
</dbReference>
<dbReference type="KEGG" id="bwh:A9C19_14130"/>
<gene>
    <name evidence="2" type="ORF">A9C19_14130</name>
</gene>
<name>A0A1L3MTV3_9BACI</name>
<feature type="transmembrane region" description="Helical" evidence="1">
    <location>
        <begin position="30"/>
        <end position="54"/>
    </location>
</feature>
<keyword evidence="1" id="KW-1133">Transmembrane helix</keyword>
<accession>A0A1L3MTV3</accession>
<keyword evidence="3" id="KW-1185">Reference proteome</keyword>
<keyword evidence="1" id="KW-0472">Membrane</keyword>
<evidence type="ECO:0000313" key="2">
    <source>
        <dbReference type="EMBL" id="APH05778.1"/>
    </source>
</evidence>
<proteinExistence type="predicted"/>
<organism evidence="2 3">
    <name type="scientific">Bacillus weihaiensis</name>
    <dbReference type="NCBI Taxonomy" id="1547283"/>
    <lineage>
        <taxon>Bacteria</taxon>
        <taxon>Bacillati</taxon>
        <taxon>Bacillota</taxon>
        <taxon>Bacilli</taxon>
        <taxon>Bacillales</taxon>
        <taxon>Bacillaceae</taxon>
        <taxon>Bacillus</taxon>
    </lineage>
</organism>
<feature type="transmembrane region" description="Helical" evidence="1">
    <location>
        <begin position="7"/>
        <end position="24"/>
    </location>
</feature>
<evidence type="ECO:0000256" key="1">
    <source>
        <dbReference type="SAM" id="Phobius"/>
    </source>
</evidence>
<sequence length="65" mass="7149">MNNKKTLILSTMLFVGAVSLWILAKDFSEIAVSIRILIALGGALLSGGITYLLSMNNKHEDEERK</sequence>
<evidence type="ECO:0000313" key="3">
    <source>
        <dbReference type="Proteomes" id="UP000181936"/>
    </source>
</evidence>
<reference evidence="2 3" key="1">
    <citation type="journal article" date="2016" name="Sci. Rep.">
        <title>Complete genome sequence and transcriptomic analysis of a novel marine strain Bacillus weihaiensis reveals the mechanism of brown algae degradation.</title>
        <authorList>
            <person name="Zhu Y."/>
            <person name="Chen P."/>
            <person name="Bao Y."/>
            <person name="Men Y."/>
            <person name="Zeng Y."/>
            <person name="Yang J."/>
            <person name="Sun J."/>
            <person name="Sun Y."/>
        </authorList>
    </citation>
    <scope>NUCLEOTIDE SEQUENCE [LARGE SCALE GENOMIC DNA]</scope>
    <source>
        <strain evidence="2 3">Alg07</strain>
    </source>
</reference>
<keyword evidence="1" id="KW-0812">Transmembrane</keyword>